<dbReference type="EMBL" id="GBRH01254785">
    <property type="protein sequence ID" value="JAD43110.1"/>
    <property type="molecule type" value="Transcribed_RNA"/>
</dbReference>
<reference evidence="1" key="2">
    <citation type="journal article" date="2015" name="Data Brief">
        <title>Shoot transcriptome of the giant reed, Arundo donax.</title>
        <authorList>
            <person name="Barrero R.A."/>
            <person name="Guerrero F.D."/>
            <person name="Moolhuijzen P."/>
            <person name="Goolsby J.A."/>
            <person name="Tidwell J."/>
            <person name="Bellgard S.E."/>
            <person name="Bellgard M.I."/>
        </authorList>
    </citation>
    <scope>NUCLEOTIDE SEQUENCE</scope>
    <source>
        <tissue evidence="1">Shoot tissue taken approximately 20 cm above the soil surface</tissue>
    </source>
</reference>
<sequence>MKQLFSQYNEVMGASNETRRAFLLKN</sequence>
<proteinExistence type="predicted"/>
<dbReference type="AlphaFoldDB" id="A0A0A9A2A8"/>
<organism evidence="1">
    <name type="scientific">Arundo donax</name>
    <name type="common">Giant reed</name>
    <name type="synonym">Donax arundinaceus</name>
    <dbReference type="NCBI Taxonomy" id="35708"/>
    <lineage>
        <taxon>Eukaryota</taxon>
        <taxon>Viridiplantae</taxon>
        <taxon>Streptophyta</taxon>
        <taxon>Embryophyta</taxon>
        <taxon>Tracheophyta</taxon>
        <taxon>Spermatophyta</taxon>
        <taxon>Magnoliopsida</taxon>
        <taxon>Liliopsida</taxon>
        <taxon>Poales</taxon>
        <taxon>Poaceae</taxon>
        <taxon>PACMAD clade</taxon>
        <taxon>Arundinoideae</taxon>
        <taxon>Arundineae</taxon>
        <taxon>Arundo</taxon>
    </lineage>
</organism>
<protein>
    <submittedName>
        <fullName evidence="1">Uncharacterized protein</fullName>
    </submittedName>
</protein>
<name>A0A0A9A2A8_ARUDO</name>
<evidence type="ECO:0000313" key="1">
    <source>
        <dbReference type="EMBL" id="JAD43110.1"/>
    </source>
</evidence>
<reference evidence="1" key="1">
    <citation type="submission" date="2014-09" db="EMBL/GenBank/DDBJ databases">
        <authorList>
            <person name="Magalhaes I.L.F."/>
            <person name="Oliveira U."/>
            <person name="Santos F.R."/>
            <person name="Vidigal T.H.D.A."/>
            <person name="Brescovit A.D."/>
            <person name="Santos A.J."/>
        </authorList>
    </citation>
    <scope>NUCLEOTIDE SEQUENCE</scope>
    <source>
        <tissue evidence="1">Shoot tissue taken approximately 20 cm above the soil surface</tissue>
    </source>
</reference>
<accession>A0A0A9A2A8</accession>